<dbReference type="AlphaFoldDB" id="A0A226DSA3"/>
<keyword evidence="2" id="KW-1185">Reference proteome</keyword>
<proteinExistence type="predicted"/>
<gene>
    <name evidence="1" type="ORF">Fcan01_17591</name>
</gene>
<accession>A0A226DSA3</accession>
<protein>
    <submittedName>
        <fullName evidence="1">Uncharacterized protein</fullName>
    </submittedName>
</protein>
<evidence type="ECO:0000313" key="1">
    <source>
        <dbReference type="EMBL" id="OXA47704.1"/>
    </source>
</evidence>
<evidence type="ECO:0000313" key="2">
    <source>
        <dbReference type="Proteomes" id="UP000198287"/>
    </source>
</evidence>
<sequence>MGRKLFANLRKPLPFYCTVPGVPIDFLPPENFPVSLHTFKKSWALISYRVDSFSLKITFPYNTSCATSMAASFPFDCHWRDIYLDTLSHVVNITFIPHTAKFKGVKSFGNLNLNRARFSEDFNTFANLEFNNFDFIYCDFYDSSEDMALIPWTSPYEVDVYVALLVSFVAITALFIIQRVSTLSRHKGRPVSDRVWGVTYIFLKQASDSVQQADKGLYLALLLAMLCLQSNYENYFTANLTVPAKSVVFSKYREFVDNGYKLVIFLKGEFRTDFEHDFKLENISSAFNRTIVTEGMSIHGISWEAIGQEKVAHHVESGLGPAIIHIIQFEILHWRRDCYTAKNLGTKKIWVDEFPPRYFRELTNVADRLREAGFLSLWRDWYSFEVTLSKVVYFSSRGEDSQISFANLIPGFDVWAVGCGGSMVLFLMRESSITRGSFNTVYMGLLNSV</sequence>
<dbReference type="EMBL" id="LNIX01000013">
    <property type="protein sequence ID" value="OXA47704.1"/>
    <property type="molecule type" value="Genomic_DNA"/>
</dbReference>
<name>A0A226DSA3_FOLCA</name>
<organism evidence="1 2">
    <name type="scientific">Folsomia candida</name>
    <name type="common">Springtail</name>
    <dbReference type="NCBI Taxonomy" id="158441"/>
    <lineage>
        <taxon>Eukaryota</taxon>
        <taxon>Metazoa</taxon>
        <taxon>Ecdysozoa</taxon>
        <taxon>Arthropoda</taxon>
        <taxon>Hexapoda</taxon>
        <taxon>Collembola</taxon>
        <taxon>Entomobryomorpha</taxon>
        <taxon>Isotomoidea</taxon>
        <taxon>Isotomidae</taxon>
        <taxon>Proisotominae</taxon>
        <taxon>Folsomia</taxon>
    </lineage>
</organism>
<reference evidence="1 2" key="1">
    <citation type="submission" date="2015-12" db="EMBL/GenBank/DDBJ databases">
        <title>The genome of Folsomia candida.</title>
        <authorList>
            <person name="Faddeeva A."/>
            <person name="Derks M.F."/>
            <person name="Anvar Y."/>
            <person name="Smit S."/>
            <person name="Van Straalen N."/>
            <person name="Roelofs D."/>
        </authorList>
    </citation>
    <scope>NUCLEOTIDE SEQUENCE [LARGE SCALE GENOMIC DNA]</scope>
    <source>
        <strain evidence="1 2">VU population</strain>
        <tissue evidence="1">Whole body</tissue>
    </source>
</reference>
<comment type="caution">
    <text evidence="1">The sequence shown here is derived from an EMBL/GenBank/DDBJ whole genome shotgun (WGS) entry which is preliminary data.</text>
</comment>
<dbReference type="Proteomes" id="UP000198287">
    <property type="component" value="Unassembled WGS sequence"/>
</dbReference>